<dbReference type="AlphaFoldDB" id="A0A316GRJ2"/>
<feature type="transmembrane region" description="Helical" evidence="10">
    <location>
        <begin position="90"/>
        <end position="108"/>
    </location>
</feature>
<feature type="transmembrane region" description="Helical" evidence="10">
    <location>
        <begin position="189"/>
        <end position="209"/>
    </location>
</feature>
<keyword evidence="8 10" id="KW-0472">Membrane</keyword>
<dbReference type="GO" id="GO:0015297">
    <property type="term" value="F:antiporter activity"/>
    <property type="evidence" value="ECO:0007669"/>
    <property type="project" value="UniProtKB-KW"/>
</dbReference>
<dbReference type="OrthoDB" id="9780160at2"/>
<feature type="transmembrane region" description="Helical" evidence="10">
    <location>
        <begin position="392"/>
        <end position="414"/>
    </location>
</feature>
<dbReference type="PIRSF" id="PIRSF006603">
    <property type="entry name" value="DinF"/>
    <property type="match status" value="1"/>
</dbReference>
<gene>
    <name evidence="11" type="ORF">C7455_101682</name>
</gene>
<evidence type="ECO:0000256" key="1">
    <source>
        <dbReference type="ARBA" id="ARBA00004429"/>
    </source>
</evidence>
<dbReference type="Pfam" id="PF01554">
    <property type="entry name" value="MatE"/>
    <property type="match status" value="2"/>
</dbReference>
<feature type="transmembrane region" description="Helical" evidence="10">
    <location>
        <begin position="53"/>
        <end position="78"/>
    </location>
</feature>
<evidence type="ECO:0000256" key="9">
    <source>
        <dbReference type="ARBA" id="ARBA00031636"/>
    </source>
</evidence>
<keyword evidence="6 10" id="KW-1133">Transmembrane helix</keyword>
<reference evidence="11 12" key="1">
    <citation type="submission" date="2018-05" db="EMBL/GenBank/DDBJ databases">
        <title>Genomic Encyclopedia of Type Strains, Phase IV (KMG-IV): sequencing the most valuable type-strain genomes for metagenomic binning, comparative biology and taxonomic classification.</title>
        <authorList>
            <person name="Goeker M."/>
        </authorList>
    </citation>
    <scope>NUCLEOTIDE SEQUENCE [LARGE SCALE GENOMIC DNA]</scope>
    <source>
        <strain evidence="11 12">DSM 16097</strain>
    </source>
</reference>
<dbReference type="NCBIfam" id="TIGR00797">
    <property type="entry name" value="matE"/>
    <property type="match status" value="1"/>
</dbReference>
<protein>
    <recommendedName>
        <fullName evidence="9">Multidrug-efflux transporter</fullName>
    </recommendedName>
</protein>
<feature type="transmembrane region" description="Helical" evidence="10">
    <location>
        <begin position="12"/>
        <end position="41"/>
    </location>
</feature>
<feature type="transmembrane region" description="Helical" evidence="10">
    <location>
        <begin position="158"/>
        <end position="177"/>
    </location>
</feature>
<feature type="transmembrane region" description="Helical" evidence="10">
    <location>
        <begin position="420"/>
        <end position="438"/>
    </location>
</feature>
<dbReference type="Proteomes" id="UP000245708">
    <property type="component" value="Unassembled WGS sequence"/>
</dbReference>
<dbReference type="InterPro" id="IPR050222">
    <property type="entry name" value="MATE_MdtK"/>
</dbReference>
<accession>A0A316GRJ2</accession>
<dbReference type="GO" id="GO:0042910">
    <property type="term" value="F:xenobiotic transmembrane transporter activity"/>
    <property type="evidence" value="ECO:0007669"/>
    <property type="project" value="InterPro"/>
</dbReference>
<dbReference type="InterPro" id="IPR002528">
    <property type="entry name" value="MATE_fam"/>
</dbReference>
<keyword evidence="5 10" id="KW-0812">Transmembrane</keyword>
<feature type="transmembrane region" description="Helical" evidence="10">
    <location>
        <begin position="244"/>
        <end position="264"/>
    </location>
</feature>
<evidence type="ECO:0000256" key="5">
    <source>
        <dbReference type="ARBA" id="ARBA00022692"/>
    </source>
</evidence>
<dbReference type="EMBL" id="QGGW01000001">
    <property type="protein sequence ID" value="PWK62652.1"/>
    <property type="molecule type" value="Genomic_DNA"/>
</dbReference>
<dbReference type="CDD" id="cd13131">
    <property type="entry name" value="MATE_NorM_like"/>
    <property type="match status" value="1"/>
</dbReference>
<feature type="transmembrane region" description="Helical" evidence="10">
    <location>
        <begin position="310"/>
        <end position="334"/>
    </location>
</feature>
<evidence type="ECO:0000313" key="11">
    <source>
        <dbReference type="EMBL" id="PWK62652.1"/>
    </source>
</evidence>
<dbReference type="PANTHER" id="PTHR43298:SF2">
    <property type="entry name" value="FMN_FAD EXPORTER YEEO-RELATED"/>
    <property type="match status" value="1"/>
</dbReference>
<keyword evidence="3" id="KW-0050">Antiport</keyword>
<dbReference type="PANTHER" id="PTHR43298">
    <property type="entry name" value="MULTIDRUG RESISTANCE PROTEIN NORM-RELATED"/>
    <property type="match status" value="1"/>
</dbReference>
<evidence type="ECO:0000256" key="7">
    <source>
        <dbReference type="ARBA" id="ARBA00023065"/>
    </source>
</evidence>
<organism evidence="11 12">
    <name type="scientific">Roseicyclus mahoneyensis</name>
    <dbReference type="NCBI Taxonomy" id="164332"/>
    <lineage>
        <taxon>Bacteria</taxon>
        <taxon>Pseudomonadati</taxon>
        <taxon>Pseudomonadota</taxon>
        <taxon>Alphaproteobacteria</taxon>
        <taxon>Rhodobacterales</taxon>
        <taxon>Roseobacteraceae</taxon>
        <taxon>Roseicyclus</taxon>
    </lineage>
</organism>
<evidence type="ECO:0000256" key="6">
    <source>
        <dbReference type="ARBA" id="ARBA00022989"/>
    </source>
</evidence>
<dbReference type="InterPro" id="IPR048279">
    <property type="entry name" value="MdtK-like"/>
</dbReference>
<keyword evidence="12" id="KW-1185">Reference proteome</keyword>
<evidence type="ECO:0000256" key="3">
    <source>
        <dbReference type="ARBA" id="ARBA00022449"/>
    </source>
</evidence>
<dbReference type="RefSeq" id="WP_109665403.1">
    <property type="nucleotide sequence ID" value="NZ_QGGW01000001.1"/>
</dbReference>
<evidence type="ECO:0000256" key="10">
    <source>
        <dbReference type="SAM" id="Phobius"/>
    </source>
</evidence>
<evidence type="ECO:0000313" key="12">
    <source>
        <dbReference type="Proteomes" id="UP000245708"/>
    </source>
</evidence>
<keyword evidence="4" id="KW-1003">Cell membrane</keyword>
<evidence type="ECO:0000256" key="8">
    <source>
        <dbReference type="ARBA" id="ARBA00023136"/>
    </source>
</evidence>
<sequence length="454" mass="48075">MTSLSAHLRATLSLGLPLIGGMLAQIAITVTDTVMMGWYGVPELAAVALGGSYFHVVLILGMGFGLAVMPMVAAAAANDDRRQVRRITRMGLWIALIFSALVMPLFVFSGTILRTLGQSEEIATMGEIYLRIAGWGIAPAVVMTVLRSHLSALDHARVVLYAVLAGACLNAGLNWLLIFGNLGAPELGIAGAAYASIGTQALIALVLALHAGLHRDLKQDTLFARFWRPDWEAFAQVFRLGWPIALTLLSESGLFMATMVMMGWLGPNPLAAHGIALQICSVTFMVHIGLSQAATVRAGRAWGTGDVENLRLAAIAALILSGAMVALTILGFVLIPEALIGLFLDPGDPLRPEILALGASLLIVAALFQLADAGQVMALGLLRGTQDTRVPMIYALISYWLLGLPAAWVIGFPLGFEGPGIWWGLVVGLAFAAGLMMTRFWRGPARRPVGAAPA</sequence>
<evidence type="ECO:0000256" key="2">
    <source>
        <dbReference type="ARBA" id="ARBA00022448"/>
    </source>
</evidence>
<keyword evidence="2" id="KW-0813">Transport</keyword>
<feature type="transmembrane region" description="Helical" evidence="10">
    <location>
        <begin position="270"/>
        <end position="290"/>
    </location>
</feature>
<feature type="transmembrane region" description="Helical" evidence="10">
    <location>
        <begin position="128"/>
        <end position="146"/>
    </location>
</feature>
<keyword evidence="7" id="KW-0406">Ion transport</keyword>
<name>A0A316GRJ2_9RHOB</name>
<evidence type="ECO:0000256" key="4">
    <source>
        <dbReference type="ARBA" id="ARBA00022475"/>
    </source>
</evidence>
<feature type="transmembrane region" description="Helical" evidence="10">
    <location>
        <begin position="354"/>
        <end position="371"/>
    </location>
</feature>
<proteinExistence type="predicted"/>
<dbReference type="GO" id="GO:0006811">
    <property type="term" value="P:monoatomic ion transport"/>
    <property type="evidence" value="ECO:0007669"/>
    <property type="project" value="UniProtKB-KW"/>
</dbReference>
<comment type="subcellular location">
    <subcellularLocation>
        <location evidence="1">Cell inner membrane</location>
        <topology evidence="1">Multi-pass membrane protein</topology>
    </subcellularLocation>
</comment>
<dbReference type="GO" id="GO:0005886">
    <property type="term" value="C:plasma membrane"/>
    <property type="evidence" value="ECO:0007669"/>
    <property type="project" value="UniProtKB-SubCell"/>
</dbReference>
<comment type="caution">
    <text evidence="11">The sequence shown here is derived from an EMBL/GenBank/DDBJ whole genome shotgun (WGS) entry which is preliminary data.</text>
</comment>